<dbReference type="Gene3D" id="2.160.20.10">
    <property type="entry name" value="Single-stranded right-handed beta-helix, Pectin lyase-like"/>
    <property type="match status" value="2"/>
</dbReference>
<evidence type="ECO:0000313" key="5">
    <source>
        <dbReference type="EMBL" id="PWG81139.1"/>
    </source>
</evidence>
<protein>
    <submittedName>
        <fullName evidence="5">Nitrous oxide reductase family maturation protein NosD</fullName>
    </submittedName>
</protein>
<gene>
    <name evidence="5" type="ORF">DDR33_09460</name>
</gene>
<dbReference type="AlphaFoldDB" id="A0A2U2PJ03"/>
<dbReference type="InterPro" id="IPR012334">
    <property type="entry name" value="Pectin_lyas_fold"/>
</dbReference>
<comment type="caution">
    <text evidence="5">The sequence shown here is derived from an EMBL/GenBank/DDBJ whole genome shotgun (WGS) entry which is preliminary data.</text>
</comment>
<dbReference type="Proteomes" id="UP000245647">
    <property type="component" value="Unassembled WGS sequence"/>
</dbReference>
<keyword evidence="3" id="KW-0833">Ubl conjugation pathway</keyword>
<feature type="domain" description="Periplasmic copper-binding protein NosD beta helix" evidence="4">
    <location>
        <begin position="101"/>
        <end position="153"/>
    </location>
</feature>
<evidence type="ECO:0000256" key="2">
    <source>
        <dbReference type="ARBA" id="ARBA00022737"/>
    </source>
</evidence>
<keyword evidence="2" id="KW-0677">Repeat</keyword>
<reference evidence="5 6" key="1">
    <citation type="submission" date="2018-04" db="EMBL/GenBank/DDBJ databases">
        <title>Pedobacter chongqingensis sp. nov., isolated from a rottenly hemp rope.</title>
        <authorList>
            <person name="Cai Y."/>
        </authorList>
    </citation>
    <scope>NUCLEOTIDE SEQUENCE [LARGE SCALE GENOMIC DNA]</scope>
    <source>
        <strain evidence="5 6">FJ4-8</strain>
    </source>
</reference>
<name>A0A2U2PJ03_9SPHI</name>
<dbReference type="OrthoDB" id="9767990at2"/>
<feature type="domain" description="Periplasmic copper-binding protein NosD beta helix" evidence="4">
    <location>
        <begin position="159"/>
        <end position="344"/>
    </location>
</feature>
<dbReference type="SUPFAM" id="SSF51126">
    <property type="entry name" value="Pectin lyase-like"/>
    <property type="match status" value="1"/>
</dbReference>
<evidence type="ECO:0000256" key="3">
    <source>
        <dbReference type="ARBA" id="ARBA00022786"/>
    </source>
</evidence>
<keyword evidence="6" id="KW-1185">Reference proteome</keyword>
<dbReference type="InterPro" id="IPR007742">
    <property type="entry name" value="NosD_dom"/>
</dbReference>
<dbReference type="Pfam" id="PF05048">
    <property type="entry name" value="NosD"/>
    <property type="match status" value="2"/>
</dbReference>
<dbReference type="InterPro" id="IPR011050">
    <property type="entry name" value="Pectin_lyase_fold/virulence"/>
</dbReference>
<dbReference type="SMART" id="SM00710">
    <property type="entry name" value="PbH1"/>
    <property type="match status" value="9"/>
</dbReference>
<evidence type="ECO:0000313" key="6">
    <source>
        <dbReference type="Proteomes" id="UP000245647"/>
    </source>
</evidence>
<organism evidence="5 6">
    <name type="scientific">Pararcticibacter amylolyticus</name>
    <dbReference type="NCBI Taxonomy" id="2173175"/>
    <lineage>
        <taxon>Bacteria</taxon>
        <taxon>Pseudomonadati</taxon>
        <taxon>Bacteroidota</taxon>
        <taxon>Sphingobacteriia</taxon>
        <taxon>Sphingobacteriales</taxon>
        <taxon>Sphingobacteriaceae</taxon>
        <taxon>Pararcticibacter</taxon>
    </lineage>
</organism>
<dbReference type="InterPro" id="IPR051550">
    <property type="entry name" value="SCF-Subunits/Alg-Epimerases"/>
</dbReference>
<dbReference type="InterPro" id="IPR006626">
    <property type="entry name" value="PbH1"/>
</dbReference>
<dbReference type="NCBIfam" id="TIGR04247">
    <property type="entry name" value="NosD_copper_fam"/>
    <property type="match status" value="1"/>
</dbReference>
<dbReference type="PANTHER" id="PTHR22990:SF15">
    <property type="entry name" value="F-BOX ONLY PROTEIN 10"/>
    <property type="match status" value="1"/>
</dbReference>
<dbReference type="InterPro" id="IPR026464">
    <property type="entry name" value="NosD_copper_fam"/>
</dbReference>
<evidence type="ECO:0000256" key="1">
    <source>
        <dbReference type="ARBA" id="ARBA00004906"/>
    </source>
</evidence>
<dbReference type="NCBIfam" id="TIGR03804">
    <property type="entry name" value="para_beta_helix"/>
    <property type="match status" value="3"/>
</dbReference>
<comment type="pathway">
    <text evidence="1">Protein modification; protein ubiquitination.</text>
</comment>
<dbReference type="EMBL" id="QEAS01000006">
    <property type="protein sequence ID" value="PWG81139.1"/>
    <property type="molecule type" value="Genomic_DNA"/>
</dbReference>
<dbReference type="PANTHER" id="PTHR22990">
    <property type="entry name" value="F-BOX ONLY PROTEIN"/>
    <property type="match status" value="1"/>
</dbReference>
<proteinExistence type="predicted"/>
<sequence>MFTWRNFFFLVLLHSVFTGYVAAKVIPVRPGNNVQALIDRAKAGDTLLISKGYYKQHSLVVKKKLTLIGRDYPVFDGLGKYEVLFIYADSVVVKGLQVQNIGKSSMNDLAGIKVSDHRDVVITGNRIINGTYGIYLQNSKFCVVKGNYIQSNATDELSSGNGIHAWKSTDLLILDNIISGHRDGIYFEFVSNSTIRNNRSFRNVRYGLHFMFSNNDRYEYNKFSENGAGVAVMYSKVVTMVGNIFIHNWGDASYGLLLKDISDSRISNNRFLKNTVGIYMEGTSRIEVNQNTFEENGWALRVQANSSGSNFHRNNFVGNSFDVATNGTLMLNYFSNNYWDKYDGYDLDKDGTGDVPYYPVSAYSVITEQVPVAMILYRSFLSGLIEMVEKILPTLIPDQMKDDRPLIKRINLHDRNTPVN</sequence>
<evidence type="ECO:0000259" key="4">
    <source>
        <dbReference type="Pfam" id="PF05048"/>
    </source>
</evidence>
<dbReference type="InterPro" id="IPR022441">
    <property type="entry name" value="Para_beta_helix_rpt-2"/>
</dbReference>
<accession>A0A2U2PJ03</accession>